<keyword evidence="3" id="KW-0156">Chromatin regulator</keyword>
<dbReference type="Pfam" id="PF00439">
    <property type="entry name" value="Bromodomain"/>
    <property type="match status" value="2"/>
</dbReference>
<feature type="region of interest" description="Disordered" evidence="9">
    <location>
        <begin position="348"/>
        <end position="383"/>
    </location>
</feature>
<comment type="caution">
    <text evidence="11">The sequence shown here is derived from an EMBL/GenBank/DDBJ whole genome shotgun (WGS) entry which is preliminary data.</text>
</comment>
<feature type="compositionally biased region" description="Low complexity" evidence="9">
    <location>
        <begin position="192"/>
        <end position="216"/>
    </location>
</feature>
<dbReference type="InterPro" id="IPR054551">
    <property type="entry name" value="RSC4_Ig-like"/>
</dbReference>
<dbReference type="InterPro" id="IPR036427">
    <property type="entry name" value="Bromodomain-like_sf"/>
</dbReference>
<evidence type="ECO:0000256" key="8">
    <source>
        <dbReference type="PROSITE-ProRule" id="PRU00035"/>
    </source>
</evidence>
<evidence type="ECO:0000256" key="9">
    <source>
        <dbReference type="SAM" id="MobiDB-lite"/>
    </source>
</evidence>
<evidence type="ECO:0000259" key="10">
    <source>
        <dbReference type="PROSITE" id="PS50014"/>
    </source>
</evidence>
<evidence type="ECO:0000256" key="4">
    <source>
        <dbReference type="ARBA" id="ARBA00023015"/>
    </source>
</evidence>
<dbReference type="EMBL" id="JAEUBG010003037">
    <property type="protein sequence ID" value="KAH3683584.1"/>
    <property type="molecule type" value="Genomic_DNA"/>
</dbReference>
<dbReference type="GO" id="GO:0003682">
    <property type="term" value="F:chromatin binding"/>
    <property type="evidence" value="ECO:0007669"/>
    <property type="project" value="TreeGrafter"/>
</dbReference>
<reference evidence="11" key="1">
    <citation type="journal article" date="2021" name="Open Biol.">
        <title>Shared evolutionary footprints suggest mitochondrial oxidative damage underlies multiple complex I losses in fungi.</title>
        <authorList>
            <person name="Schikora-Tamarit M.A."/>
            <person name="Marcet-Houben M."/>
            <person name="Nosek J."/>
            <person name="Gabaldon T."/>
        </authorList>
    </citation>
    <scope>NUCLEOTIDE SEQUENCE</scope>
    <source>
        <strain evidence="11">CBS2887</strain>
    </source>
</reference>
<dbReference type="SMART" id="SM00297">
    <property type="entry name" value="BROMO"/>
    <property type="match status" value="2"/>
</dbReference>
<gene>
    <name evidence="11" type="ORF">WICPIJ_005431</name>
</gene>
<comment type="subcellular location">
    <subcellularLocation>
        <location evidence="1">Nucleus</location>
    </subcellularLocation>
</comment>
<dbReference type="Pfam" id="PF24189">
    <property type="entry name" value="Ig_RSC4"/>
    <property type="match status" value="1"/>
</dbReference>
<dbReference type="CDD" id="cd04369">
    <property type="entry name" value="Bromodomain"/>
    <property type="match status" value="2"/>
</dbReference>
<feature type="domain" description="Bromo" evidence="10">
    <location>
        <begin position="246"/>
        <end position="316"/>
    </location>
</feature>
<feature type="region of interest" description="Disordered" evidence="9">
    <location>
        <begin position="163"/>
        <end position="225"/>
    </location>
</feature>
<dbReference type="SUPFAM" id="SSF47370">
    <property type="entry name" value="Bromodomain"/>
    <property type="match status" value="2"/>
</dbReference>
<dbReference type="OrthoDB" id="1742084at2759"/>
<dbReference type="PRINTS" id="PR00503">
    <property type="entry name" value="BROMODOMAIN"/>
</dbReference>
<evidence type="ECO:0000313" key="11">
    <source>
        <dbReference type="EMBL" id="KAH3683584.1"/>
    </source>
</evidence>
<feature type="compositionally biased region" description="Basic and acidic residues" evidence="9">
    <location>
        <begin position="367"/>
        <end position="377"/>
    </location>
</feature>
<evidence type="ECO:0000256" key="7">
    <source>
        <dbReference type="ARBA" id="ARBA00023242"/>
    </source>
</evidence>
<feature type="domain" description="Bromo" evidence="10">
    <location>
        <begin position="44"/>
        <end position="114"/>
    </location>
</feature>
<protein>
    <recommendedName>
        <fullName evidence="10">Bromo domain-containing protein</fullName>
    </recommendedName>
</protein>
<keyword evidence="5 8" id="KW-0103">Bromodomain</keyword>
<keyword evidence="12" id="KW-1185">Reference proteome</keyword>
<proteinExistence type="predicted"/>
<accession>A0A9P8TLX7</accession>
<dbReference type="InterPro" id="IPR018359">
    <property type="entry name" value="Bromodomain_CS"/>
</dbReference>
<keyword evidence="2" id="KW-0677">Repeat</keyword>
<keyword evidence="7" id="KW-0539">Nucleus</keyword>
<name>A0A9P8TLX7_WICPI</name>
<evidence type="ECO:0000256" key="6">
    <source>
        <dbReference type="ARBA" id="ARBA00023163"/>
    </source>
</evidence>
<dbReference type="InterPro" id="IPR037382">
    <property type="entry name" value="Rsc/polybromo"/>
</dbReference>
<evidence type="ECO:0000256" key="1">
    <source>
        <dbReference type="ARBA" id="ARBA00004123"/>
    </source>
</evidence>
<evidence type="ECO:0000313" key="12">
    <source>
        <dbReference type="Proteomes" id="UP000774326"/>
    </source>
</evidence>
<dbReference type="GO" id="GO:0006338">
    <property type="term" value="P:chromatin remodeling"/>
    <property type="evidence" value="ECO:0007669"/>
    <property type="project" value="InterPro"/>
</dbReference>
<organism evidence="11 12">
    <name type="scientific">Wickerhamomyces pijperi</name>
    <name type="common">Yeast</name>
    <name type="synonym">Pichia pijperi</name>
    <dbReference type="NCBI Taxonomy" id="599730"/>
    <lineage>
        <taxon>Eukaryota</taxon>
        <taxon>Fungi</taxon>
        <taxon>Dikarya</taxon>
        <taxon>Ascomycota</taxon>
        <taxon>Saccharomycotina</taxon>
        <taxon>Saccharomycetes</taxon>
        <taxon>Phaffomycetales</taxon>
        <taxon>Wickerhamomycetaceae</taxon>
        <taxon>Wickerhamomyces</taxon>
    </lineage>
</organism>
<dbReference type="Gene3D" id="1.20.920.10">
    <property type="entry name" value="Bromodomain-like"/>
    <property type="match status" value="2"/>
</dbReference>
<evidence type="ECO:0000256" key="3">
    <source>
        <dbReference type="ARBA" id="ARBA00022853"/>
    </source>
</evidence>
<sequence>MPPKGHKRKSSVSGAPAVKKTKVGNDLAQFMTSTLKLVDELKEGNYKLNEYFVKLPPKKLYPDYYEIIPQPISLQEIKGKVASSIYNSTESFLADFDLLSSNAHSYNESSSIVAINARKILDFVKDQVEQFNETHKDDSPVTENPVEPLQAVKKVPKIKIKLHTSPQAAQPAQEEPQSAAEDEAPSPVAPVKTTAKSSTKASTKSKVKSTTMAKAKPTTSTEKLDPSSLKQHFLKIIQDISELEEETINLAEPFLDEVDTEFIPDYLDFVTNPMALNTVKSNVMRNKFKSIDEFAAAIEQIWTNAQIYNKPEDLLYQDAATLRNFTNEKIVALKEELGNADKSLNLEQSAKGHTSAVESDIPVQSSEDSKVQKHEPAPVEESVVPQVEEVVPVPVVVAPPAPRKRGRPPKIKTLDAPEKSIAKLDATINAINEQLPPLQSEFIEQTEQTGYQEVEDPFEEGLTDIQRLRKKLTLNKLPEELQQSSIQIIEGISVTSSRSSFKQYTKQLSQPLFQSWFEYKFKSQTSKKTNHYTFTLPQHQASITFDASLNNALLQRKFQSKFSVNGEKIHVSPSIHYEDSEEDFHSLYEVKLAPGLNKLMYEVTLNKDANLPEDVENLSRLRNVPQKDYSGLNSGIDPEGELSTDVEKEESFSIWVQVV</sequence>
<keyword evidence="4" id="KW-0805">Transcription regulation</keyword>
<dbReference type="InterPro" id="IPR001487">
    <property type="entry name" value="Bromodomain"/>
</dbReference>
<evidence type="ECO:0000256" key="5">
    <source>
        <dbReference type="ARBA" id="ARBA00023117"/>
    </source>
</evidence>
<evidence type="ECO:0000256" key="2">
    <source>
        <dbReference type="ARBA" id="ARBA00022737"/>
    </source>
</evidence>
<feature type="compositionally biased region" description="Low complexity" evidence="9">
    <location>
        <begin position="165"/>
        <end position="179"/>
    </location>
</feature>
<dbReference type="PANTHER" id="PTHR16062">
    <property type="entry name" value="SWI/SNF-RELATED"/>
    <property type="match status" value="1"/>
</dbReference>
<reference evidence="11" key="2">
    <citation type="submission" date="2021-01" db="EMBL/GenBank/DDBJ databases">
        <authorList>
            <person name="Schikora-Tamarit M.A."/>
        </authorList>
    </citation>
    <scope>NUCLEOTIDE SEQUENCE</scope>
    <source>
        <strain evidence="11">CBS2887</strain>
    </source>
</reference>
<dbReference type="GO" id="GO:0006368">
    <property type="term" value="P:transcription elongation by RNA polymerase II"/>
    <property type="evidence" value="ECO:0007669"/>
    <property type="project" value="TreeGrafter"/>
</dbReference>
<dbReference type="Proteomes" id="UP000774326">
    <property type="component" value="Unassembled WGS sequence"/>
</dbReference>
<keyword evidence="6" id="KW-0804">Transcription</keyword>
<dbReference type="PANTHER" id="PTHR16062:SF21">
    <property type="entry name" value="CHROMATIN STRUCTURE-REMODELING COMPLEX SUBUNIT RSC1-RELATED"/>
    <property type="match status" value="1"/>
</dbReference>
<dbReference type="PROSITE" id="PS00633">
    <property type="entry name" value="BROMODOMAIN_1"/>
    <property type="match status" value="1"/>
</dbReference>
<dbReference type="PROSITE" id="PS50014">
    <property type="entry name" value="BROMODOMAIN_2"/>
    <property type="match status" value="2"/>
</dbReference>
<dbReference type="GO" id="GO:0016586">
    <property type="term" value="C:RSC-type complex"/>
    <property type="evidence" value="ECO:0007669"/>
    <property type="project" value="InterPro"/>
</dbReference>
<dbReference type="AlphaFoldDB" id="A0A9P8TLX7"/>